<name>A0A4R2GQF9_9HYPH</name>
<dbReference type="PANTHER" id="PTHR30097:SF4">
    <property type="entry name" value="SLR6042 PROTEIN"/>
    <property type="match status" value="1"/>
</dbReference>
<dbReference type="GO" id="GO:0016020">
    <property type="term" value="C:membrane"/>
    <property type="evidence" value="ECO:0007669"/>
    <property type="project" value="InterPro"/>
</dbReference>
<dbReference type="NCBIfam" id="TIGR01730">
    <property type="entry name" value="RND_mfp"/>
    <property type="match status" value="1"/>
</dbReference>
<dbReference type="Gene3D" id="2.40.50.100">
    <property type="match status" value="1"/>
</dbReference>
<evidence type="ECO:0000313" key="9">
    <source>
        <dbReference type="EMBL" id="TCO12044.1"/>
    </source>
</evidence>
<dbReference type="InterPro" id="IPR006143">
    <property type="entry name" value="RND_pump_MFP"/>
</dbReference>
<dbReference type="GO" id="GO:0015679">
    <property type="term" value="P:plasma membrane copper ion transport"/>
    <property type="evidence" value="ECO:0007669"/>
    <property type="project" value="TreeGrafter"/>
</dbReference>
<dbReference type="EMBL" id="SLWL01000010">
    <property type="protein sequence ID" value="TCO12044.1"/>
    <property type="molecule type" value="Genomic_DNA"/>
</dbReference>
<evidence type="ECO:0000256" key="2">
    <source>
        <dbReference type="ARBA" id="ARBA00022448"/>
    </source>
</evidence>
<dbReference type="OrthoDB" id="9774837at2"/>
<dbReference type="InterPro" id="IPR058648">
    <property type="entry name" value="HH_CzcB-like"/>
</dbReference>
<dbReference type="FunFam" id="2.40.30.170:FF:000010">
    <property type="entry name" value="Efflux RND transporter periplasmic adaptor subunit"/>
    <property type="match status" value="1"/>
</dbReference>
<comment type="caution">
    <text evidence="9">The sequence shown here is derived from an EMBL/GenBank/DDBJ whole genome shotgun (WGS) entry which is preliminary data.</text>
</comment>
<evidence type="ECO:0000256" key="3">
    <source>
        <dbReference type="SAM" id="MobiDB-lite"/>
    </source>
</evidence>
<dbReference type="Proteomes" id="UP000294881">
    <property type="component" value="Unassembled WGS sequence"/>
</dbReference>
<dbReference type="PANTHER" id="PTHR30097">
    <property type="entry name" value="CATION EFFLUX SYSTEM PROTEIN CUSB"/>
    <property type="match status" value="1"/>
</dbReference>
<dbReference type="InterPro" id="IPR058647">
    <property type="entry name" value="BSH_CzcB-like"/>
</dbReference>
<keyword evidence="4" id="KW-0732">Signal</keyword>
<dbReference type="Gene3D" id="2.40.30.170">
    <property type="match status" value="1"/>
</dbReference>
<feature type="domain" description="CzcB-like C-terminal circularly permuted SH3-like" evidence="8">
    <location>
        <begin position="359"/>
        <end position="418"/>
    </location>
</feature>
<gene>
    <name evidence="9" type="ORF">EV666_11082</name>
</gene>
<dbReference type="GO" id="GO:0030288">
    <property type="term" value="C:outer membrane-bounded periplasmic space"/>
    <property type="evidence" value="ECO:0007669"/>
    <property type="project" value="TreeGrafter"/>
</dbReference>
<comment type="similarity">
    <text evidence="1">Belongs to the membrane fusion protein (MFP) (TC 8.A.1) family.</text>
</comment>
<feature type="compositionally biased region" description="Gly residues" evidence="3">
    <location>
        <begin position="57"/>
        <end position="67"/>
    </location>
</feature>
<dbReference type="RefSeq" id="WP_132008108.1">
    <property type="nucleotide sequence ID" value="NZ_JBHUNN010000002.1"/>
</dbReference>
<dbReference type="AlphaFoldDB" id="A0A4R2GQF9"/>
<dbReference type="GO" id="GO:0046914">
    <property type="term" value="F:transition metal ion binding"/>
    <property type="evidence" value="ECO:0007669"/>
    <property type="project" value="TreeGrafter"/>
</dbReference>
<dbReference type="SUPFAM" id="SSF111369">
    <property type="entry name" value="HlyD-like secretion proteins"/>
    <property type="match status" value="1"/>
</dbReference>
<evidence type="ECO:0000259" key="7">
    <source>
        <dbReference type="Pfam" id="PF25973"/>
    </source>
</evidence>
<feature type="chain" id="PRO_5020434339" evidence="4">
    <location>
        <begin position="20"/>
        <end position="430"/>
    </location>
</feature>
<feature type="region of interest" description="Disordered" evidence="3">
    <location>
        <begin position="41"/>
        <end position="73"/>
    </location>
</feature>
<keyword evidence="2" id="KW-0813">Transport</keyword>
<dbReference type="InterPro" id="IPR051909">
    <property type="entry name" value="MFP_Cation_Efflux"/>
</dbReference>
<reference evidence="9 10" key="1">
    <citation type="submission" date="2019-03" db="EMBL/GenBank/DDBJ databases">
        <title>Genomic Encyclopedia of Type Strains, Phase IV (KMG-IV): sequencing the most valuable type-strain genomes for metagenomic binning, comparative biology and taxonomic classification.</title>
        <authorList>
            <person name="Goeker M."/>
        </authorList>
    </citation>
    <scope>NUCLEOTIDE SEQUENCE [LARGE SCALE GENOMIC DNA]</scope>
    <source>
        <strain evidence="9 10">DSM 22958</strain>
    </source>
</reference>
<evidence type="ECO:0000259" key="8">
    <source>
        <dbReference type="Pfam" id="PF25975"/>
    </source>
</evidence>
<dbReference type="GO" id="GO:0022857">
    <property type="term" value="F:transmembrane transporter activity"/>
    <property type="evidence" value="ECO:0007669"/>
    <property type="project" value="InterPro"/>
</dbReference>
<dbReference type="Gene3D" id="2.40.420.20">
    <property type="match status" value="1"/>
</dbReference>
<sequence>MNRRILFASSAVLAAGALAFTLPSVLPPAWRAAPAWPAAAAWASPGHDHGPPRTQGAGKGEAAGGQAAGHDHDDEGLVHMTPGQAAAHGVGVVVAGPGVLTMALTAPGVIAPDSDRIARIAARVVGTVAVLNKRLGDAVEKNEIVAELDSREVAEARSEYFAALTNLELQKTLFAREQELWSRRVSAEQQYLRARNALREVELRVELAAQKLTALGLAPDDVAASRNAGPDAAQSFQRYPLRSPISGRVVERRVDLGAPVGGEGQEKELYVIADLSKVWIDLAIPADELSRIHEGQQVRVAAQDGAASTGRVIFVSPMLTPDTRSARVIAELDNAGLRWRPGAFVTARVTIGEEPVGLRIPRAAAQTINGRPAVFVQTPEGFRIRNVALGRDDGVHVAVTSGLAAGERVAAQNAFLLKAELGKAEAEHAH</sequence>
<feature type="domain" description="CzcB-like alpha-helical hairpin" evidence="5">
    <location>
        <begin position="155"/>
        <end position="214"/>
    </location>
</feature>
<evidence type="ECO:0000256" key="1">
    <source>
        <dbReference type="ARBA" id="ARBA00009477"/>
    </source>
</evidence>
<dbReference type="GO" id="GO:0060003">
    <property type="term" value="P:copper ion export"/>
    <property type="evidence" value="ECO:0007669"/>
    <property type="project" value="TreeGrafter"/>
</dbReference>
<dbReference type="Pfam" id="PF25893">
    <property type="entry name" value="HH_CzcB"/>
    <property type="match status" value="1"/>
</dbReference>
<proteinExistence type="inferred from homology"/>
<feature type="domain" description="CzcB-like barrel-sandwich hybrid" evidence="7">
    <location>
        <begin position="116"/>
        <end position="274"/>
    </location>
</feature>
<evidence type="ECO:0000259" key="6">
    <source>
        <dbReference type="Pfam" id="PF25954"/>
    </source>
</evidence>
<protein>
    <submittedName>
        <fullName evidence="9">Cobalt-zinc-cadmium efflux system membrane fusion protein</fullName>
    </submittedName>
</protein>
<evidence type="ECO:0000313" key="10">
    <source>
        <dbReference type="Proteomes" id="UP000294881"/>
    </source>
</evidence>
<dbReference type="Pfam" id="PF25973">
    <property type="entry name" value="BSH_CzcB"/>
    <property type="match status" value="1"/>
</dbReference>
<dbReference type="Pfam" id="PF25954">
    <property type="entry name" value="Beta-barrel_RND_2"/>
    <property type="match status" value="1"/>
</dbReference>
<keyword evidence="10" id="KW-1185">Reference proteome</keyword>
<evidence type="ECO:0000256" key="4">
    <source>
        <dbReference type="SAM" id="SignalP"/>
    </source>
</evidence>
<organism evidence="9 10">
    <name type="scientific">Camelimonas lactis</name>
    <dbReference type="NCBI Taxonomy" id="659006"/>
    <lineage>
        <taxon>Bacteria</taxon>
        <taxon>Pseudomonadati</taxon>
        <taxon>Pseudomonadota</taxon>
        <taxon>Alphaproteobacteria</taxon>
        <taxon>Hyphomicrobiales</taxon>
        <taxon>Chelatococcaceae</taxon>
        <taxon>Camelimonas</taxon>
    </lineage>
</organism>
<evidence type="ECO:0000259" key="5">
    <source>
        <dbReference type="Pfam" id="PF25893"/>
    </source>
</evidence>
<dbReference type="Pfam" id="PF25975">
    <property type="entry name" value="CzcB_C"/>
    <property type="match status" value="1"/>
</dbReference>
<feature type="signal peptide" evidence="4">
    <location>
        <begin position="1"/>
        <end position="19"/>
    </location>
</feature>
<accession>A0A4R2GQF9</accession>
<dbReference type="InterPro" id="IPR058792">
    <property type="entry name" value="Beta-barrel_RND_2"/>
</dbReference>
<feature type="domain" description="CusB-like beta-barrel" evidence="6">
    <location>
        <begin position="277"/>
        <end position="350"/>
    </location>
</feature>
<dbReference type="InterPro" id="IPR058649">
    <property type="entry name" value="CzcB_C"/>
</dbReference>